<dbReference type="Proteomes" id="UP000017023">
    <property type="component" value="Unassembled WGS sequence"/>
</dbReference>
<keyword evidence="1" id="KW-0378">Hydrolase</keyword>
<protein>
    <submittedName>
        <fullName evidence="1">AlwI restriction endonuclease</fullName>
    </submittedName>
</protein>
<dbReference type="Pfam" id="PF09491">
    <property type="entry name" value="RE_AlwI"/>
    <property type="match status" value="1"/>
</dbReference>
<keyword evidence="1" id="KW-0255">Endonuclease</keyword>
<name>U2MAB6_9BACT</name>
<dbReference type="AlphaFoldDB" id="U2MAB6"/>
<accession>U2MAB6</accession>
<dbReference type="Gene3D" id="3.40.91.50">
    <property type="match status" value="1"/>
</dbReference>
<dbReference type="PATRIC" id="fig|1395125.3.peg.2335"/>
<comment type="caution">
    <text evidence="1">The sequence shown here is derived from an EMBL/GenBank/DDBJ whole genome shotgun (WGS) entry which is preliminary data.</text>
</comment>
<dbReference type="GO" id="GO:0004519">
    <property type="term" value="F:endonuclease activity"/>
    <property type="evidence" value="ECO:0007669"/>
    <property type="project" value="UniProtKB-KW"/>
</dbReference>
<evidence type="ECO:0000313" key="2">
    <source>
        <dbReference type="Proteomes" id="UP000017023"/>
    </source>
</evidence>
<proteinExistence type="predicted"/>
<organism evidence="1 2">
    <name type="scientific">Segatella salivae F0493</name>
    <dbReference type="NCBI Taxonomy" id="1395125"/>
    <lineage>
        <taxon>Bacteria</taxon>
        <taxon>Pseudomonadati</taxon>
        <taxon>Bacteroidota</taxon>
        <taxon>Bacteroidia</taxon>
        <taxon>Bacteroidales</taxon>
        <taxon>Prevotellaceae</taxon>
        <taxon>Segatella</taxon>
    </lineage>
</organism>
<evidence type="ECO:0000313" key="1">
    <source>
        <dbReference type="EMBL" id="ERJ98644.1"/>
    </source>
</evidence>
<reference evidence="1 2" key="1">
    <citation type="submission" date="2013-08" db="EMBL/GenBank/DDBJ databases">
        <authorList>
            <person name="Durkin A.S."/>
            <person name="Haft D.R."/>
            <person name="McCorrison J."/>
            <person name="Torralba M."/>
            <person name="Gillis M."/>
            <person name="Haft D.H."/>
            <person name="Methe B."/>
            <person name="Sutton G."/>
            <person name="Nelson K.E."/>
        </authorList>
    </citation>
    <scope>NUCLEOTIDE SEQUENCE [LARGE SCALE GENOMIC DNA]</scope>
    <source>
        <strain evidence="1 2">F0493</strain>
    </source>
</reference>
<gene>
    <name evidence="1" type="ORF">HMPREF9145_1743</name>
</gene>
<sequence>MTMAEYNRFIGNYERIPYNSFVWKFGTTSFRTREFNRMTEWQLQLLDDFWKKPENKNQGWEKKYMAPWQKDIYEIKNRYYDWLVENGFTKGDDKVKYKAAREKTSGLYDMGLIDENHRLTDVGRDLLELSKNENAFLQKNQLNISKDSQVYLEQLLKLSADDAGNTVRPFIVVLFLLSELDYLTYDEFRYLMPLCTSQFNTEYILDSIKEYRQNGGSIDEIIKEFLLNKSNYQEGLNRFVTHPFSGDLLLSVGMNRKSAEYDKAYIPVYLEMYAVYIQHDLSRIYPLFLAVSKLTTSIKWKTMMFNTSLTSAVKKDPEGSLLPLPEEAIQSETAFKRFFYLTMHLNKAKSMLEDYLDLNRRYLGLTNCFIFDDEQVKLDIVPKQFFNAAIEELYQQAYEECDLLFKSCTMDSICPALTFNETKIIEGINKELGTHIDSIDDAYDEVDKVRYDRFNKLVDDKFTDDKLLQLLDNFDNRTDGEISQMVTDNADVPTIFEYVLGIIWYKASGRRGKVLDYLKLSLDSSLLPITHAAGGEADIVYEYGKTLDYPEHNLLLEATLADSTNQRRMEMEPVSRHLGNHLLRTGNKNSYCVFATSFLHINVIGDFRMRKMVMYCDPQDSNKYIEGMKIMPLRTNDLRCIIEHQIPYAKLYKHFCEAYDSQEMHPQKWYDEFVSIENSNLYYKMAEKPKVVSMYPQYEEEDRMMMAAEPFECYKWNRFHQSIIDFFGGDKTILVGCVKNKKQKEWILSHNIYNIRLGKTKGSMEEHREMFSRTSILVLYEFGKPDKLTGYTIVDHREMNKEELKALGYPNKNPRKSYMTFTIEALDMDFSLLVNHRLIEKLIEINPENEKGTPVFIEP</sequence>
<keyword evidence="1" id="KW-0540">Nuclease</keyword>
<dbReference type="EMBL" id="AWGW01000029">
    <property type="protein sequence ID" value="ERJ98644.1"/>
    <property type="molecule type" value="Genomic_DNA"/>
</dbReference>
<dbReference type="InterPro" id="IPR018573">
    <property type="entry name" value="Restrct_endonuc_II_AlwI"/>
</dbReference>